<feature type="domain" description="GGDEF" evidence="4">
    <location>
        <begin position="209"/>
        <end position="341"/>
    </location>
</feature>
<sequence>MSRNLLTAHRAFFQILCDVAKGLSIDQAAALCCEQISHQFALSCAFFMPSKTNDSKVLVAQSLLPDELVCKIHELSALELDPAPLLTPAPSSSQWQHCQLTANATSRYIHQQLQQHGFSESWQLTLNTGPATNTAVLLIAAFEPLAHASYIDEIFSLCQQVLNAALIANAERQRLQDAATLDFLTGIANRRALRTDLARMMAQSQRQKQPIALFFIDIDDFKQVNDHYGHDVGDQVLIQLARKLQSRCRAMDIVARYGGDEFVMACPIKHNEDAEVISTRLYLSLKEAILTQSIAIRASIGCVIWQPDKPQTIEELMALADQSMYQQKTEQKPNTQEPLTRFTLRNL</sequence>
<organism evidence="5 6">
    <name type="scientific">Vibrio stylophorae</name>
    <dbReference type="NCBI Taxonomy" id="659351"/>
    <lineage>
        <taxon>Bacteria</taxon>
        <taxon>Pseudomonadati</taxon>
        <taxon>Pseudomonadota</taxon>
        <taxon>Gammaproteobacteria</taxon>
        <taxon>Vibrionales</taxon>
        <taxon>Vibrionaceae</taxon>
        <taxon>Vibrio</taxon>
    </lineage>
</organism>
<dbReference type="PANTHER" id="PTHR45138:SF9">
    <property type="entry name" value="DIGUANYLATE CYCLASE DGCM-RELATED"/>
    <property type="match status" value="1"/>
</dbReference>
<proteinExistence type="predicted"/>
<protein>
    <recommendedName>
        <fullName evidence="1">diguanylate cyclase</fullName>
        <ecNumber evidence="1">2.7.7.65</ecNumber>
    </recommendedName>
</protein>
<dbReference type="InterPro" id="IPR050469">
    <property type="entry name" value="Diguanylate_Cyclase"/>
</dbReference>
<feature type="region of interest" description="Disordered" evidence="3">
    <location>
        <begin position="328"/>
        <end position="347"/>
    </location>
</feature>
<dbReference type="Proteomes" id="UP000838672">
    <property type="component" value="Unassembled WGS sequence"/>
</dbReference>
<dbReference type="Gene3D" id="3.30.70.270">
    <property type="match status" value="1"/>
</dbReference>
<keyword evidence="6" id="KW-1185">Reference proteome</keyword>
<evidence type="ECO:0000256" key="2">
    <source>
        <dbReference type="ARBA" id="ARBA00034247"/>
    </source>
</evidence>
<accession>A0ABM8ZX26</accession>
<dbReference type="CDD" id="cd01949">
    <property type="entry name" value="GGDEF"/>
    <property type="match status" value="1"/>
</dbReference>
<evidence type="ECO:0000313" key="5">
    <source>
        <dbReference type="EMBL" id="CAH0535190.1"/>
    </source>
</evidence>
<evidence type="ECO:0000256" key="1">
    <source>
        <dbReference type="ARBA" id="ARBA00012528"/>
    </source>
</evidence>
<dbReference type="Pfam" id="PF00990">
    <property type="entry name" value="GGDEF"/>
    <property type="match status" value="1"/>
</dbReference>
<dbReference type="SMART" id="SM00267">
    <property type="entry name" value="GGDEF"/>
    <property type="match status" value="1"/>
</dbReference>
<comment type="catalytic activity">
    <reaction evidence="2">
        <text>2 GTP = 3',3'-c-di-GMP + 2 diphosphate</text>
        <dbReference type="Rhea" id="RHEA:24898"/>
        <dbReference type="ChEBI" id="CHEBI:33019"/>
        <dbReference type="ChEBI" id="CHEBI:37565"/>
        <dbReference type="ChEBI" id="CHEBI:58805"/>
        <dbReference type="EC" id="2.7.7.65"/>
    </reaction>
</comment>
<dbReference type="EC" id="2.7.7.65" evidence="1"/>
<name>A0ABM8ZX26_9VIBR</name>
<dbReference type="PANTHER" id="PTHR45138">
    <property type="entry name" value="REGULATORY COMPONENTS OF SENSORY TRANSDUCTION SYSTEM"/>
    <property type="match status" value="1"/>
</dbReference>
<dbReference type="RefSeq" id="WP_237468049.1">
    <property type="nucleotide sequence ID" value="NZ_CAKLDI010000002.1"/>
</dbReference>
<gene>
    <name evidence="5" type="ORF">VST7929_02851</name>
</gene>
<dbReference type="InterPro" id="IPR043128">
    <property type="entry name" value="Rev_trsase/Diguanyl_cyclase"/>
</dbReference>
<dbReference type="InterPro" id="IPR000160">
    <property type="entry name" value="GGDEF_dom"/>
</dbReference>
<dbReference type="PROSITE" id="PS50887">
    <property type="entry name" value="GGDEF"/>
    <property type="match status" value="1"/>
</dbReference>
<reference evidence="5" key="1">
    <citation type="submission" date="2021-11" db="EMBL/GenBank/DDBJ databases">
        <authorList>
            <person name="Rodrigo-Torres L."/>
            <person name="Arahal R. D."/>
            <person name="Lucena T."/>
        </authorList>
    </citation>
    <scope>NUCLEOTIDE SEQUENCE</scope>
    <source>
        <strain evidence="5">CECT 7929</strain>
    </source>
</reference>
<dbReference type="EMBL" id="CAKLDI010000002">
    <property type="protein sequence ID" value="CAH0535190.1"/>
    <property type="molecule type" value="Genomic_DNA"/>
</dbReference>
<evidence type="ECO:0000256" key="3">
    <source>
        <dbReference type="SAM" id="MobiDB-lite"/>
    </source>
</evidence>
<dbReference type="InterPro" id="IPR029787">
    <property type="entry name" value="Nucleotide_cyclase"/>
</dbReference>
<comment type="caution">
    <text evidence="5">The sequence shown here is derived from an EMBL/GenBank/DDBJ whole genome shotgun (WGS) entry which is preliminary data.</text>
</comment>
<dbReference type="NCBIfam" id="TIGR00254">
    <property type="entry name" value="GGDEF"/>
    <property type="match status" value="1"/>
</dbReference>
<dbReference type="SUPFAM" id="SSF55073">
    <property type="entry name" value="Nucleotide cyclase"/>
    <property type="match status" value="1"/>
</dbReference>
<evidence type="ECO:0000259" key="4">
    <source>
        <dbReference type="PROSITE" id="PS50887"/>
    </source>
</evidence>
<evidence type="ECO:0000313" key="6">
    <source>
        <dbReference type="Proteomes" id="UP000838672"/>
    </source>
</evidence>